<reference evidence="1" key="1">
    <citation type="submission" date="2024-02" db="EMBL/GenBank/DDBJ databases">
        <title>Metagenome Assembled Genome of Zalaria obscura JY119.</title>
        <authorList>
            <person name="Vighnesh L."/>
            <person name="Jagadeeshwari U."/>
            <person name="Venkata Ramana C."/>
            <person name="Sasikala C."/>
        </authorList>
    </citation>
    <scope>NUCLEOTIDE SEQUENCE</scope>
    <source>
        <strain evidence="1">JY119</strain>
    </source>
</reference>
<accession>A0ACC3SED9</accession>
<organism evidence="1 2">
    <name type="scientific">Zalaria obscura</name>
    <dbReference type="NCBI Taxonomy" id="2024903"/>
    <lineage>
        <taxon>Eukaryota</taxon>
        <taxon>Fungi</taxon>
        <taxon>Dikarya</taxon>
        <taxon>Ascomycota</taxon>
        <taxon>Pezizomycotina</taxon>
        <taxon>Dothideomycetes</taxon>
        <taxon>Dothideomycetidae</taxon>
        <taxon>Dothideales</taxon>
        <taxon>Zalariaceae</taxon>
        <taxon>Zalaria</taxon>
    </lineage>
</organism>
<evidence type="ECO:0000313" key="1">
    <source>
        <dbReference type="EMBL" id="KAK8210326.1"/>
    </source>
</evidence>
<sequence>MTAWGEGSGSVVPGFKFVGLIRIREKRMRCEIPKSRLAEVLVRGQVIFSSHGQLGGGGTSALEVCPQTVSRIKIPPRLDPPRRPWLMQGTAVAGVDGVMDSGSRGSVTTSRKTFIDGINGSKSRPPLAATYLQTKNSICHSPGWTPNSFQCMLSHSFGLHALLSFERHSSFIYIYATRAKPTARVQPCAEH</sequence>
<evidence type="ECO:0000313" key="2">
    <source>
        <dbReference type="Proteomes" id="UP001320706"/>
    </source>
</evidence>
<gene>
    <name evidence="1" type="ORF">M8818_003494</name>
</gene>
<comment type="caution">
    <text evidence="1">The sequence shown here is derived from an EMBL/GenBank/DDBJ whole genome shotgun (WGS) entry which is preliminary data.</text>
</comment>
<proteinExistence type="predicted"/>
<keyword evidence="2" id="KW-1185">Reference proteome</keyword>
<dbReference type="EMBL" id="JAMKPW020000015">
    <property type="protein sequence ID" value="KAK8210326.1"/>
    <property type="molecule type" value="Genomic_DNA"/>
</dbReference>
<protein>
    <submittedName>
        <fullName evidence="1">Uncharacterized protein</fullName>
    </submittedName>
</protein>
<name>A0ACC3SED9_9PEZI</name>
<dbReference type="Proteomes" id="UP001320706">
    <property type="component" value="Unassembled WGS sequence"/>
</dbReference>